<dbReference type="PANTHER" id="PTHR11127:SF2">
    <property type="entry name" value="LARGE RIBOSOMAL SUBUNIT PROTEIN EL14"/>
    <property type="match status" value="1"/>
</dbReference>
<dbReference type="GO" id="GO:0003723">
    <property type="term" value="F:RNA binding"/>
    <property type="evidence" value="ECO:0007669"/>
    <property type="project" value="InterPro"/>
</dbReference>
<proteinExistence type="predicted"/>
<keyword evidence="2" id="KW-0687">Ribonucleoprotein</keyword>
<dbReference type="GO" id="GO:0003735">
    <property type="term" value="F:structural constituent of ribosome"/>
    <property type="evidence" value="ECO:0007669"/>
    <property type="project" value="InterPro"/>
</dbReference>
<dbReference type="InterPro" id="IPR008991">
    <property type="entry name" value="Translation_prot_SH3-like_sf"/>
</dbReference>
<accession>A0A9D5HBI8</accession>
<dbReference type="PANTHER" id="PTHR11127">
    <property type="entry name" value="60S RIBOSOMAL PROTEIN L14"/>
    <property type="match status" value="1"/>
</dbReference>
<evidence type="ECO:0000256" key="2">
    <source>
        <dbReference type="ARBA" id="ARBA00023274"/>
    </source>
</evidence>
<evidence type="ECO:0000256" key="1">
    <source>
        <dbReference type="ARBA" id="ARBA00022980"/>
    </source>
</evidence>
<protein>
    <submittedName>
        <fullName evidence="3">Uncharacterized protein</fullName>
    </submittedName>
</protein>
<dbReference type="GO" id="GO:0042273">
    <property type="term" value="P:ribosomal large subunit biogenesis"/>
    <property type="evidence" value="ECO:0007669"/>
    <property type="project" value="TreeGrafter"/>
</dbReference>
<name>A0A9D5HBI8_9LILI</name>
<dbReference type="Gene3D" id="2.30.30.30">
    <property type="match status" value="1"/>
</dbReference>
<dbReference type="GO" id="GO:0022625">
    <property type="term" value="C:cytosolic large ribosomal subunit"/>
    <property type="evidence" value="ECO:0007669"/>
    <property type="project" value="TreeGrafter"/>
</dbReference>
<dbReference type="EMBL" id="JAGGNH010000006">
    <property type="protein sequence ID" value="KAJ0970128.1"/>
    <property type="molecule type" value="Genomic_DNA"/>
</dbReference>
<evidence type="ECO:0000313" key="4">
    <source>
        <dbReference type="Proteomes" id="UP001085076"/>
    </source>
</evidence>
<sequence length="87" mass="9809">MGAAFSILDFRFDEQHLDAACKVRGDYWVVIFCGIGHAFLLGKQKPFKRYVEIGRVALVNYGKDYGKLVVIVNVVNQNRVAQASRAF</sequence>
<keyword evidence="4" id="KW-1185">Reference proteome</keyword>
<dbReference type="Proteomes" id="UP001085076">
    <property type="component" value="Miscellaneous, Linkage group lg06"/>
</dbReference>
<keyword evidence="1" id="KW-0689">Ribosomal protein</keyword>
<dbReference type="InterPro" id="IPR039660">
    <property type="entry name" value="Ribosomal_eL14"/>
</dbReference>
<gene>
    <name evidence="3" type="ORF">J5N97_023005</name>
</gene>
<dbReference type="OrthoDB" id="778384at2759"/>
<reference evidence="3" key="2">
    <citation type="journal article" date="2022" name="Hortic Res">
        <title>The genome of Dioscorea zingiberensis sheds light on the biosynthesis, origin and evolution of the medicinally important diosgenin saponins.</title>
        <authorList>
            <person name="Li Y."/>
            <person name="Tan C."/>
            <person name="Li Z."/>
            <person name="Guo J."/>
            <person name="Li S."/>
            <person name="Chen X."/>
            <person name="Wang C."/>
            <person name="Dai X."/>
            <person name="Yang H."/>
            <person name="Song W."/>
            <person name="Hou L."/>
            <person name="Xu J."/>
            <person name="Tong Z."/>
            <person name="Xu A."/>
            <person name="Yuan X."/>
            <person name="Wang W."/>
            <person name="Yang Q."/>
            <person name="Chen L."/>
            <person name="Sun Z."/>
            <person name="Wang K."/>
            <person name="Pan B."/>
            <person name="Chen J."/>
            <person name="Bao Y."/>
            <person name="Liu F."/>
            <person name="Qi X."/>
            <person name="Gang D.R."/>
            <person name="Wen J."/>
            <person name="Li J."/>
        </authorList>
    </citation>
    <scope>NUCLEOTIDE SEQUENCE</scope>
    <source>
        <strain evidence="3">Dzin_1.0</strain>
    </source>
</reference>
<dbReference type="SUPFAM" id="SSF50104">
    <property type="entry name" value="Translation proteins SH3-like domain"/>
    <property type="match status" value="1"/>
</dbReference>
<dbReference type="InterPro" id="IPR014722">
    <property type="entry name" value="Rib_uL2_dom2"/>
</dbReference>
<evidence type="ECO:0000313" key="3">
    <source>
        <dbReference type="EMBL" id="KAJ0970128.1"/>
    </source>
</evidence>
<reference evidence="3" key="1">
    <citation type="submission" date="2021-03" db="EMBL/GenBank/DDBJ databases">
        <authorList>
            <person name="Li Z."/>
            <person name="Yang C."/>
        </authorList>
    </citation>
    <scope>NUCLEOTIDE SEQUENCE</scope>
    <source>
        <strain evidence="3">Dzin_1.0</strain>
        <tissue evidence="3">Leaf</tissue>
    </source>
</reference>
<dbReference type="AlphaFoldDB" id="A0A9D5HBI8"/>
<comment type="caution">
    <text evidence="3">The sequence shown here is derived from an EMBL/GenBank/DDBJ whole genome shotgun (WGS) entry which is preliminary data.</text>
</comment>
<organism evidence="3 4">
    <name type="scientific">Dioscorea zingiberensis</name>
    <dbReference type="NCBI Taxonomy" id="325984"/>
    <lineage>
        <taxon>Eukaryota</taxon>
        <taxon>Viridiplantae</taxon>
        <taxon>Streptophyta</taxon>
        <taxon>Embryophyta</taxon>
        <taxon>Tracheophyta</taxon>
        <taxon>Spermatophyta</taxon>
        <taxon>Magnoliopsida</taxon>
        <taxon>Liliopsida</taxon>
        <taxon>Dioscoreales</taxon>
        <taxon>Dioscoreaceae</taxon>
        <taxon>Dioscorea</taxon>
    </lineage>
</organism>